<evidence type="ECO:0000313" key="13">
    <source>
        <dbReference type="Proteomes" id="UP001165092"/>
    </source>
</evidence>
<keyword evidence="8" id="KW-0067">ATP-binding</keyword>
<dbReference type="GO" id="GO:0005737">
    <property type="term" value="C:cytoplasm"/>
    <property type="evidence" value="ECO:0007669"/>
    <property type="project" value="UniProtKB-SubCell"/>
</dbReference>
<evidence type="ECO:0000256" key="3">
    <source>
        <dbReference type="ARBA" id="ARBA00019010"/>
    </source>
</evidence>
<dbReference type="GO" id="GO:0005524">
    <property type="term" value="F:ATP binding"/>
    <property type="evidence" value="ECO:0007669"/>
    <property type="project" value="UniProtKB-KW"/>
</dbReference>
<evidence type="ECO:0000313" key="12">
    <source>
        <dbReference type="EMBL" id="GLU49335.1"/>
    </source>
</evidence>
<dbReference type="GO" id="GO:0046872">
    <property type="term" value="F:metal ion binding"/>
    <property type="evidence" value="ECO:0007669"/>
    <property type="project" value="UniProtKB-KW"/>
</dbReference>
<protein>
    <recommendedName>
        <fullName evidence="3">tRNA threonylcarbamoyladenosine biosynthesis protein TsaE</fullName>
    </recommendedName>
    <alternativeName>
        <fullName evidence="11">t(6)A37 threonylcarbamoyladenosine biosynthesis protein TsaE</fullName>
    </alternativeName>
</protein>
<dbReference type="RefSeq" id="WP_285760817.1">
    <property type="nucleotide sequence ID" value="NZ_BSQG01000006.1"/>
</dbReference>
<comment type="subcellular location">
    <subcellularLocation>
        <location evidence="1">Cytoplasm</location>
    </subcellularLocation>
</comment>
<proteinExistence type="inferred from homology"/>
<gene>
    <name evidence="12" type="primary">tsaE</name>
    <name evidence="12" type="ORF">Nans01_36860</name>
</gene>
<dbReference type="AlphaFoldDB" id="A0A9W6P8X6"/>
<evidence type="ECO:0000256" key="6">
    <source>
        <dbReference type="ARBA" id="ARBA00022723"/>
    </source>
</evidence>
<keyword evidence="9" id="KW-0460">Magnesium</keyword>
<dbReference type="PANTHER" id="PTHR33540">
    <property type="entry name" value="TRNA THREONYLCARBAMOYLADENOSINE BIOSYNTHESIS PROTEIN TSAE"/>
    <property type="match status" value="1"/>
</dbReference>
<dbReference type="Gene3D" id="3.40.50.300">
    <property type="entry name" value="P-loop containing nucleotide triphosphate hydrolases"/>
    <property type="match status" value="1"/>
</dbReference>
<keyword evidence="5" id="KW-0819">tRNA processing</keyword>
<dbReference type="PANTHER" id="PTHR33540:SF2">
    <property type="entry name" value="TRNA THREONYLCARBAMOYLADENOSINE BIOSYNTHESIS PROTEIN TSAE"/>
    <property type="match status" value="1"/>
</dbReference>
<evidence type="ECO:0000256" key="10">
    <source>
        <dbReference type="ARBA" id="ARBA00024908"/>
    </source>
</evidence>
<keyword evidence="6" id="KW-0479">Metal-binding</keyword>
<evidence type="ECO:0000256" key="9">
    <source>
        <dbReference type="ARBA" id="ARBA00022842"/>
    </source>
</evidence>
<accession>A0A9W6P8X6</accession>
<dbReference type="NCBIfam" id="TIGR00150">
    <property type="entry name" value="T6A_YjeE"/>
    <property type="match status" value="1"/>
</dbReference>
<dbReference type="InterPro" id="IPR027417">
    <property type="entry name" value="P-loop_NTPase"/>
</dbReference>
<keyword evidence="4" id="KW-0963">Cytoplasm</keyword>
<reference evidence="12" key="1">
    <citation type="submission" date="2023-02" db="EMBL/GenBank/DDBJ databases">
        <title>Nocardiopsis ansamitocini NBRC 112285.</title>
        <authorList>
            <person name="Ichikawa N."/>
            <person name="Sato H."/>
            <person name="Tonouchi N."/>
        </authorList>
    </citation>
    <scope>NUCLEOTIDE SEQUENCE</scope>
    <source>
        <strain evidence="12">NBRC 112285</strain>
    </source>
</reference>
<comment type="function">
    <text evidence="10">Required for the formation of a threonylcarbamoyl group on adenosine at position 37 (t(6)A37) in tRNAs that read codons beginning with adenine. Is involved in the transfer of the threonylcarbamoyl moiety of threonylcarbamoyl-AMP (TC-AMP) to the N6 group of A37, together with TsaD and TsaB. TsaE seems to play an indirect role in the t(6)A biosynthesis pathway, possibly in regulating the core enzymatic function of TsaD.</text>
</comment>
<dbReference type="Proteomes" id="UP001165092">
    <property type="component" value="Unassembled WGS sequence"/>
</dbReference>
<dbReference type="GO" id="GO:0002949">
    <property type="term" value="P:tRNA threonylcarbamoyladenosine modification"/>
    <property type="evidence" value="ECO:0007669"/>
    <property type="project" value="InterPro"/>
</dbReference>
<comment type="similarity">
    <text evidence="2">Belongs to the TsaE family.</text>
</comment>
<evidence type="ECO:0000256" key="11">
    <source>
        <dbReference type="ARBA" id="ARBA00032441"/>
    </source>
</evidence>
<evidence type="ECO:0000256" key="1">
    <source>
        <dbReference type="ARBA" id="ARBA00004496"/>
    </source>
</evidence>
<comment type="caution">
    <text evidence="12">The sequence shown here is derived from an EMBL/GenBank/DDBJ whole genome shotgun (WGS) entry which is preliminary data.</text>
</comment>
<evidence type="ECO:0000256" key="8">
    <source>
        <dbReference type="ARBA" id="ARBA00022840"/>
    </source>
</evidence>
<dbReference type="EMBL" id="BSQG01000006">
    <property type="protein sequence ID" value="GLU49335.1"/>
    <property type="molecule type" value="Genomic_DNA"/>
</dbReference>
<dbReference type="InterPro" id="IPR003442">
    <property type="entry name" value="T6A_TsaE"/>
</dbReference>
<name>A0A9W6P8X6_9ACTN</name>
<evidence type="ECO:0000256" key="7">
    <source>
        <dbReference type="ARBA" id="ARBA00022741"/>
    </source>
</evidence>
<keyword evidence="13" id="KW-1185">Reference proteome</keyword>
<keyword evidence="7" id="KW-0547">Nucleotide-binding</keyword>
<evidence type="ECO:0000256" key="4">
    <source>
        <dbReference type="ARBA" id="ARBA00022490"/>
    </source>
</evidence>
<sequence>MTRTQPTTPTATVTRIAATDTAMRGLGAVVGRQARAGDLLILSGPLGAGKTTFTQGLGQGMSVRGPVTSPTFAIARTHPSLVQGPALVHADAYRLAAAEEMEDLDLDLSLPESVTVIEWGEGLAEGLSDERLEVAIDRLADDTRTVRFTAVGARWVDALAGLGTDELE</sequence>
<evidence type="ECO:0000256" key="5">
    <source>
        <dbReference type="ARBA" id="ARBA00022694"/>
    </source>
</evidence>
<dbReference type="SUPFAM" id="SSF52540">
    <property type="entry name" value="P-loop containing nucleoside triphosphate hydrolases"/>
    <property type="match status" value="1"/>
</dbReference>
<dbReference type="Pfam" id="PF02367">
    <property type="entry name" value="TsaE"/>
    <property type="match status" value="1"/>
</dbReference>
<evidence type="ECO:0000256" key="2">
    <source>
        <dbReference type="ARBA" id="ARBA00007599"/>
    </source>
</evidence>
<organism evidence="12 13">
    <name type="scientific">Nocardiopsis ansamitocini</name>
    <dbReference type="NCBI Taxonomy" id="1670832"/>
    <lineage>
        <taxon>Bacteria</taxon>
        <taxon>Bacillati</taxon>
        <taxon>Actinomycetota</taxon>
        <taxon>Actinomycetes</taxon>
        <taxon>Streptosporangiales</taxon>
        <taxon>Nocardiopsidaceae</taxon>
        <taxon>Nocardiopsis</taxon>
    </lineage>
</organism>